<dbReference type="STRING" id="35608.A0A2U1KC45"/>
<dbReference type="EMBL" id="PKPP01001256">
    <property type="protein sequence ID" value="PWA84182.1"/>
    <property type="molecule type" value="Genomic_DNA"/>
</dbReference>
<accession>A0A2U1KC45</accession>
<dbReference type="Pfam" id="PF01439">
    <property type="entry name" value="Metallothio_2"/>
    <property type="match status" value="1"/>
</dbReference>
<gene>
    <name evidence="7" type="ORF">CTI12_AA161680</name>
    <name evidence="6" type="ORF">CTI12_AA602670</name>
</gene>
<protein>
    <recommendedName>
        <fullName evidence="5">Metallothionein-like protein</fullName>
    </recommendedName>
</protein>
<dbReference type="GO" id="GO:0046872">
    <property type="term" value="F:metal ion binding"/>
    <property type="evidence" value="ECO:0007669"/>
    <property type="project" value="UniProtKB-UniRule"/>
</dbReference>
<keyword evidence="8" id="KW-1185">Reference proteome</keyword>
<keyword evidence="4 5" id="KW-0480">Metal-thiolate cluster</keyword>
<evidence type="ECO:0000313" key="6">
    <source>
        <dbReference type="EMBL" id="PWA34311.1"/>
    </source>
</evidence>
<dbReference type="PANTHER" id="PTHR33543:SF37">
    <property type="entry name" value="METALLOTHIONEIN-LIKE PROTEIN 4B"/>
    <property type="match status" value="1"/>
</dbReference>
<proteinExistence type="inferred from homology"/>
<evidence type="ECO:0000256" key="4">
    <source>
        <dbReference type="ARBA" id="ARBA00022851"/>
    </source>
</evidence>
<evidence type="ECO:0000313" key="7">
    <source>
        <dbReference type="EMBL" id="PWA84182.1"/>
    </source>
</evidence>
<comment type="function">
    <text evidence="1 5">Metallothioneins have a high content of cysteine residues that bind various heavy metals.</text>
</comment>
<evidence type="ECO:0000313" key="8">
    <source>
        <dbReference type="Proteomes" id="UP000245207"/>
    </source>
</evidence>
<evidence type="ECO:0000256" key="5">
    <source>
        <dbReference type="RuleBase" id="RU369052"/>
    </source>
</evidence>
<organism evidence="6 8">
    <name type="scientific">Artemisia annua</name>
    <name type="common">Sweet wormwood</name>
    <dbReference type="NCBI Taxonomy" id="35608"/>
    <lineage>
        <taxon>Eukaryota</taxon>
        <taxon>Viridiplantae</taxon>
        <taxon>Streptophyta</taxon>
        <taxon>Embryophyta</taxon>
        <taxon>Tracheophyta</taxon>
        <taxon>Spermatophyta</taxon>
        <taxon>Magnoliopsida</taxon>
        <taxon>eudicotyledons</taxon>
        <taxon>Gunneridae</taxon>
        <taxon>Pentapetalae</taxon>
        <taxon>asterids</taxon>
        <taxon>campanulids</taxon>
        <taxon>Asterales</taxon>
        <taxon>Asteraceae</taxon>
        <taxon>Asteroideae</taxon>
        <taxon>Anthemideae</taxon>
        <taxon>Artemisiinae</taxon>
        <taxon>Artemisia</taxon>
    </lineage>
</organism>
<comment type="caution">
    <text evidence="6">The sequence shown here is derived from an EMBL/GenBank/DDBJ whole genome shotgun (WGS) entry which is preliminary data.</text>
</comment>
<evidence type="ECO:0000256" key="1">
    <source>
        <dbReference type="ARBA" id="ARBA00002568"/>
    </source>
</evidence>
<dbReference type="Proteomes" id="UP000245207">
    <property type="component" value="Unassembled WGS sequence"/>
</dbReference>
<evidence type="ECO:0000256" key="2">
    <source>
        <dbReference type="ARBA" id="ARBA00005802"/>
    </source>
</evidence>
<dbReference type="EMBL" id="PKPP01023038">
    <property type="protein sequence ID" value="PWA34311.1"/>
    <property type="molecule type" value="Genomic_DNA"/>
</dbReference>
<dbReference type="AlphaFoldDB" id="A0A2U1KC45"/>
<dbReference type="InterPro" id="IPR000347">
    <property type="entry name" value="Metalthion_15p"/>
</dbReference>
<dbReference type="PANTHER" id="PTHR33543">
    <property type="entry name" value="METALLOTHIONEIN-LIKE PROTEIN 2A"/>
    <property type="match status" value="1"/>
</dbReference>
<reference evidence="6 8" key="1">
    <citation type="journal article" date="2018" name="Mol. Plant">
        <title>The genome of Artemisia annua provides insight into the evolution of Asteraceae family and artemisinin biosynthesis.</title>
        <authorList>
            <person name="Shen Q."/>
            <person name="Zhang L."/>
            <person name="Liao Z."/>
            <person name="Wang S."/>
            <person name="Yan T."/>
            <person name="Shi P."/>
            <person name="Liu M."/>
            <person name="Fu X."/>
            <person name="Pan Q."/>
            <person name="Wang Y."/>
            <person name="Lv Z."/>
            <person name="Lu X."/>
            <person name="Zhang F."/>
            <person name="Jiang W."/>
            <person name="Ma Y."/>
            <person name="Chen M."/>
            <person name="Hao X."/>
            <person name="Li L."/>
            <person name="Tang Y."/>
            <person name="Lv G."/>
            <person name="Zhou Y."/>
            <person name="Sun X."/>
            <person name="Brodelius P.E."/>
            <person name="Rose J.K.C."/>
            <person name="Tang K."/>
        </authorList>
    </citation>
    <scope>NUCLEOTIDE SEQUENCE [LARGE SCALE GENOMIC DNA]</scope>
    <source>
        <strain evidence="8">cv. Huhao1</strain>
        <tissue evidence="6">Leaf</tissue>
    </source>
</reference>
<name>A0A2U1KC45_ARTAN</name>
<comment type="similarity">
    <text evidence="2 5">Belongs to the metallothionein superfamily. Type 15 family.</text>
</comment>
<dbReference type="OrthoDB" id="1111048at2759"/>
<sequence>MSSGCKCGSNCSCGSGCNCNSYDVEKSTTTMMIVDGVAPKMTFAEGSETNFVAEGGNGCKCGANCKCDPCNC</sequence>
<keyword evidence="3 5" id="KW-0479">Metal-binding</keyword>
<evidence type="ECO:0000256" key="3">
    <source>
        <dbReference type="ARBA" id="ARBA00022723"/>
    </source>
</evidence>